<dbReference type="AlphaFoldDB" id="A0A182EXK3"/>
<protein>
    <submittedName>
        <fullName evidence="2 4">Uncharacterized protein</fullName>
    </submittedName>
</protein>
<reference evidence="4" key="1">
    <citation type="submission" date="2016-06" db="UniProtKB">
        <authorList>
            <consortium name="WormBaseParasite"/>
        </authorList>
    </citation>
    <scope>IDENTIFICATION</scope>
</reference>
<dbReference type="EMBL" id="UYRW01012480">
    <property type="protein sequence ID" value="VDN00259.1"/>
    <property type="molecule type" value="Genomic_DNA"/>
</dbReference>
<proteinExistence type="predicted"/>
<dbReference type="Proteomes" id="UP000271087">
    <property type="component" value="Unassembled WGS sequence"/>
</dbReference>
<keyword evidence="3" id="KW-1185">Reference proteome</keyword>
<dbReference type="WBParaSite" id="nOo.2.0.1.t12906-RA">
    <property type="protein sequence ID" value="nOo.2.0.1.t12906-RA"/>
    <property type="gene ID" value="nOo.2.0.1.g12906"/>
</dbReference>
<organism evidence="4">
    <name type="scientific">Onchocerca ochengi</name>
    <name type="common">Filarial nematode worm</name>
    <dbReference type="NCBI Taxonomy" id="42157"/>
    <lineage>
        <taxon>Eukaryota</taxon>
        <taxon>Metazoa</taxon>
        <taxon>Ecdysozoa</taxon>
        <taxon>Nematoda</taxon>
        <taxon>Chromadorea</taxon>
        <taxon>Rhabditida</taxon>
        <taxon>Spirurina</taxon>
        <taxon>Spiruromorpha</taxon>
        <taxon>Filarioidea</taxon>
        <taxon>Onchocercidae</taxon>
        <taxon>Onchocerca</taxon>
    </lineage>
</organism>
<evidence type="ECO:0000256" key="1">
    <source>
        <dbReference type="SAM" id="MobiDB-lite"/>
    </source>
</evidence>
<accession>A0A182EXK3</accession>
<reference evidence="2 3" key="2">
    <citation type="submission" date="2018-08" db="EMBL/GenBank/DDBJ databases">
        <authorList>
            <person name="Laetsch R D."/>
            <person name="Stevens L."/>
            <person name="Kumar S."/>
            <person name="Blaxter L. M."/>
        </authorList>
    </citation>
    <scope>NUCLEOTIDE SEQUENCE [LARGE SCALE GENOMIC DNA]</scope>
</reference>
<evidence type="ECO:0000313" key="3">
    <source>
        <dbReference type="Proteomes" id="UP000271087"/>
    </source>
</evidence>
<evidence type="ECO:0000313" key="2">
    <source>
        <dbReference type="EMBL" id="VDN00259.1"/>
    </source>
</evidence>
<name>A0A182EXK3_ONCOC</name>
<gene>
    <name evidence="2" type="ORF">NOO_LOCUS12906</name>
</gene>
<sequence>MSNSKIVGDAVKNAQDIDNADIMGHPCHRLTSQMISVPRGPVDDNLYDVDNDGIDGDATGSVRDIDDVLESVRDVDDDDATDHPSHRPTSQMLSPILSTRLIVILWQI</sequence>
<evidence type="ECO:0000313" key="4">
    <source>
        <dbReference type="WBParaSite" id="nOo.2.0.1.t12906-RA"/>
    </source>
</evidence>
<feature type="region of interest" description="Disordered" evidence="1">
    <location>
        <begin position="73"/>
        <end position="92"/>
    </location>
</feature>